<protein>
    <submittedName>
        <fullName evidence="2">Uncharacterized protein</fullName>
    </submittedName>
</protein>
<evidence type="ECO:0000256" key="1">
    <source>
        <dbReference type="SAM" id="MobiDB-lite"/>
    </source>
</evidence>
<dbReference type="AlphaFoldDB" id="A0A445N1V4"/>
<sequence>MGGGWPTLSVLPYLLGKSTADPGHFITNIKNNLDYEESGVRFLGERISDLVHLFSNQALSMPSPGQSSFETKKRTKTGGGGGSRTLKDAMTISDEE</sequence>
<proteinExistence type="predicted"/>
<gene>
    <name evidence="2" type="ORF">PITCH_A720024</name>
</gene>
<name>A0A445N1V4_9BACT</name>
<feature type="compositionally biased region" description="Polar residues" evidence="1">
    <location>
        <begin position="60"/>
        <end position="69"/>
    </location>
</feature>
<reference evidence="2" key="1">
    <citation type="submission" date="2018-01" db="EMBL/GenBank/DDBJ databases">
        <authorList>
            <person name="Regsiter A."/>
            <person name="William W."/>
        </authorList>
    </citation>
    <scope>NUCLEOTIDE SEQUENCE</scope>
    <source>
        <strain evidence="2">TRIP AH-1</strain>
    </source>
</reference>
<feature type="region of interest" description="Disordered" evidence="1">
    <location>
        <begin position="60"/>
        <end position="96"/>
    </location>
</feature>
<evidence type="ECO:0000313" key="2">
    <source>
        <dbReference type="EMBL" id="SPD75684.1"/>
    </source>
</evidence>
<dbReference type="EMBL" id="OJIN01000217">
    <property type="protein sequence ID" value="SPD75684.1"/>
    <property type="molecule type" value="Genomic_DNA"/>
</dbReference>
<accession>A0A445N1V4</accession>
<organism evidence="2">
    <name type="scientific">uncultured Desulfobacterium sp</name>
    <dbReference type="NCBI Taxonomy" id="201089"/>
    <lineage>
        <taxon>Bacteria</taxon>
        <taxon>Pseudomonadati</taxon>
        <taxon>Thermodesulfobacteriota</taxon>
        <taxon>Desulfobacteria</taxon>
        <taxon>Desulfobacterales</taxon>
        <taxon>Desulfobacteriaceae</taxon>
        <taxon>Desulfobacterium</taxon>
        <taxon>environmental samples</taxon>
    </lineage>
</organism>